<organism evidence="1 2">
    <name type="scientific">Polypterus senegalus</name>
    <name type="common">Senegal bichir</name>
    <dbReference type="NCBI Taxonomy" id="55291"/>
    <lineage>
        <taxon>Eukaryota</taxon>
        <taxon>Metazoa</taxon>
        <taxon>Chordata</taxon>
        <taxon>Craniata</taxon>
        <taxon>Vertebrata</taxon>
        <taxon>Euteleostomi</taxon>
        <taxon>Actinopterygii</taxon>
        <taxon>Polypteriformes</taxon>
        <taxon>Polypteridae</taxon>
        <taxon>Polypterus</taxon>
    </lineage>
</organism>
<gene>
    <name evidence="1" type="primary">Cenps</name>
    <name evidence="1" type="ORF">GTO96_0018951</name>
</gene>
<feature type="non-terminal residue" evidence="1">
    <location>
        <position position="1"/>
    </location>
</feature>
<dbReference type="InterPro" id="IPR029003">
    <property type="entry name" value="CENP-S/Mhf1"/>
</dbReference>
<protein>
    <submittedName>
        <fullName evidence="1">CENPS protein</fullName>
    </submittedName>
</protein>
<reference evidence="1 2" key="1">
    <citation type="journal article" date="2021" name="Cell">
        <title>Tracing the genetic footprints of vertebrate landing in non-teleost ray-finned fishes.</title>
        <authorList>
            <person name="Bi X."/>
            <person name="Wang K."/>
            <person name="Yang L."/>
            <person name="Pan H."/>
            <person name="Jiang H."/>
            <person name="Wei Q."/>
            <person name="Fang M."/>
            <person name="Yu H."/>
            <person name="Zhu C."/>
            <person name="Cai Y."/>
            <person name="He Y."/>
            <person name="Gan X."/>
            <person name="Zeng H."/>
            <person name="Yu D."/>
            <person name="Zhu Y."/>
            <person name="Jiang H."/>
            <person name="Qiu Q."/>
            <person name="Yang H."/>
            <person name="Zhang Y.E."/>
            <person name="Wang W."/>
            <person name="Zhu M."/>
            <person name="He S."/>
            <person name="Zhang G."/>
        </authorList>
    </citation>
    <scope>NUCLEOTIDE SEQUENCE [LARGE SCALE GENOMIC DNA]</scope>
    <source>
        <strain evidence="1">Bchr_013</strain>
    </source>
</reference>
<dbReference type="Proteomes" id="UP000886611">
    <property type="component" value="Unassembled WGS sequence"/>
</dbReference>
<dbReference type="GO" id="GO:0071821">
    <property type="term" value="C:FANCM-MHF complex"/>
    <property type="evidence" value="ECO:0007669"/>
    <property type="project" value="InterPro"/>
</dbReference>
<dbReference type="EMBL" id="JAATIS010005477">
    <property type="protein sequence ID" value="KAG2459156.1"/>
    <property type="molecule type" value="Genomic_DNA"/>
</dbReference>
<comment type="caution">
    <text evidence="1">The sequence shown here is derived from an EMBL/GenBank/DDBJ whole genome shotgun (WGS) entry which is preliminary data.</text>
</comment>
<dbReference type="AlphaFoldDB" id="A0A8X7X0V1"/>
<accession>A0A8X7X0V1</accession>
<proteinExistence type="predicted"/>
<evidence type="ECO:0000313" key="1">
    <source>
        <dbReference type="EMBL" id="KAG2459156.1"/>
    </source>
</evidence>
<dbReference type="InterPro" id="IPR009072">
    <property type="entry name" value="Histone-fold"/>
</dbReference>
<keyword evidence="2" id="KW-1185">Reference proteome</keyword>
<evidence type="ECO:0000313" key="2">
    <source>
        <dbReference type="Proteomes" id="UP000886611"/>
    </source>
</evidence>
<sequence length="203" mass="23159">MVIESLSEDNVDIIFFPNECLFLCNKRLFTVSEVRESVERLQTVLAAALMNSAYMVAPGYRAQPFLSYENVCPISCIICNFAGTKVRQIVSMDEEEQTAYVQRLKAAVHYTTGLICRQMEEEKEVQFTQQIIAAIAETAFKQCGQYKFNYHLTPLDFICQKSEELAADQQEKKEKKKKTAGKGKKRKVHIESDVSESEDSNML</sequence>
<dbReference type="GO" id="GO:0046982">
    <property type="term" value="F:protein heterodimerization activity"/>
    <property type="evidence" value="ECO:0007669"/>
    <property type="project" value="InterPro"/>
</dbReference>
<dbReference type="Gene3D" id="1.10.20.10">
    <property type="entry name" value="Histone, subunit A"/>
    <property type="match status" value="1"/>
</dbReference>
<name>A0A8X7X0V1_POLSE</name>
<dbReference type="Pfam" id="PF15630">
    <property type="entry name" value="CENP-S"/>
    <property type="match status" value="1"/>
</dbReference>
<feature type="non-terminal residue" evidence="1">
    <location>
        <position position="203"/>
    </location>
</feature>